<gene>
    <name evidence="2" type="ORF">ACFOWE_10470</name>
</gene>
<dbReference type="RefSeq" id="WP_377287019.1">
    <property type="nucleotide sequence ID" value="NZ_JBHSBM010000013.1"/>
</dbReference>
<keyword evidence="1" id="KW-0732">Signal</keyword>
<evidence type="ECO:0000313" key="2">
    <source>
        <dbReference type="EMBL" id="MFC4058720.1"/>
    </source>
</evidence>
<feature type="chain" id="PRO_5046005953" evidence="1">
    <location>
        <begin position="24"/>
        <end position="276"/>
    </location>
</feature>
<protein>
    <submittedName>
        <fullName evidence="2">Uncharacterized protein</fullName>
    </submittedName>
</protein>
<dbReference type="Gene3D" id="2.50.20.20">
    <property type="match status" value="1"/>
</dbReference>
<feature type="signal peptide" evidence="1">
    <location>
        <begin position="1"/>
        <end position="23"/>
    </location>
</feature>
<evidence type="ECO:0000313" key="3">
    <source>
        <dbReference type="Proteomes" id="UP001595850"/>
    </source>
</evidence>
<keyword evidence="3" id="KW-1185">Reference proteome</keyword>
<dbReference type="Proteomes" id="UP001595850">
    <property type="component" value="Unassembled WGS sequence"/>
</dbReference>
<dbReference type="EMBL" id="JBHSBM010000013">
    <property type="protein sequence ID" value="MFC4058720.1"/>
    <property type="molecule type" value="Genomic_DNA"/>
</dbReference>
<reference evidence="3" key="1">
    <citation type="journal article" date="2019" name="Int. J. Syst. Evol. Microbiol.">
        <title>The Global Catalogue of Microorganisms (GCM) 10K type strain sequencing project: providing services to taxonomists for standard genome sequencing and annotation.</title>
        <authorList>
            <consortium name="The Broad Institute Genomics Platform"/>
            <consortium name="The Broad Institute Genome Sequencing Center for Infectious Disease"/>
            <person name="Wu L."/>
            <person name="Ma J."/>
        </authorList>
    </citation>
    <scope>NUCLEOTIDE SEQUENCE [LARGE SCALE GENOMIC DNA]</scope>
    <source>
        <strain evidence="3">TBRC 4489</strain>
    </source>
</reference>
<name>A0ABV8I6T6_9ACTN</name>
<sequence length="276" mass="29044">MRRPAIVVTAVLFASAPTVPAAAAAQSAPTVPAVAAAQSAPAGPVVALGAQLVPGRGVSIVESAQVVGGVLYKVRGRFAFGKGRVAASEWTETVVDAGRRRDLGRFRNVGGIEYASGGGWAKKLPEGKTWVRMDDPPSPPERASYRPLNVFEPATLRKVLATTAAKTPGGVVGGARTVLHKGSITTGSLYAVSPSFRELFAERPSARAARVEVRWRLWLDTENLPRRLTTSWVLPADLEDSLHGGLITDTRFSGWGSPSVIKAPPAGDRVDHADLG</sequence>
<evidence type="ECO:0000256" key="1">
    <source>
        <dbReference type="SAM" id="SignalP"/>
    </source>
</evidence>
<accession>A0ABV8I6T6</accession>
<proteinExistence type="predicted"/>
<organism evidence="2 3">
    <name type="scientific">Planomonospora corallina</name>
    <dbReference type="NCBI Taxonomy" id="1806052"/>
    <lineage>
        <taxon>Bacteria</taxon>
        <taxon>Bacillati</taxon>
        <taxon>Actinomycetota</taxon>
        <taxon>Actinomycetes</taxon>
        <taxon>Streptosporangiales</taxon>
        <taxon>Streptosporangiaceae</taxon>
        <taxon>Planomonospora</taxon>
    </lineage>
</organism>
<comment type="caution">
    <text evidence="2">The sequence shown here is derived from an EMBL/GenBank/DDBJ whole genome shotgun (WGS) entry which is preliminary data.</text>
</comment>